<name>A0AAE0L1R1_9CHLO</name>
<dbReference type="Pfam" id="PF13369">
    <property type="entry name" value="Transglut_core2"/>
    <property type="match status" value="1"/>
</dbReference>
<dbReference type="PANTHER" id="PTHR31350:SF29">
    <property type="entry name" value="PROTEIN SIRB1 N-TERMINAL DOMAIN-CONTAINING PROTEIN"/>
    <property type="match status" value="1"/>
</dbReference>
<organism evidence="2 3">
    <name type="scientific">Cymbomonas tetramitiformis</name>
    <dbReference type="NCBI Taxonomy" id="36881"/>
    <lineage>
        <taxon>Eukaryota</taxon>
        <taxon>Viridiplantae</taxon>
        <taxon>Chlorophyta</taxon>
        <taxon>Pyramimonadophyceae</taxon>
        <taxon>Pyramimonadales</taxon>
        <taxon>Pyramimonadaceae</taxon>
        <taxon>Cymbomonas</taxon>
    </lineage>
</organism>
<gene>
    <name evidence="2" type="ORF">CYMTET_22998</name>
</gene>
<proteinExistence type="predicted"/>
<dbReference type="InterPro" id="IPR032698">
    <property type="entry name" value="SirB1_N"/>
</dbReference>
<feature type="domain" description="Protein SirB1 N-terminal" evidence="1">
    <location>
        <begin position="137"/>
        <end position="224"/>
    </location>
</feature>
<reference evidence="2 3" key="1">
    <citation type="journal article" date="2015" name="Genome Biol. Evol.">
        <title>Comparative Genomics of a Bacterivorous Green Alga Reveals Evolutionary Causalities and Consequences of Phago-Mixotrophic Mode of Nutrition.</title>
        <authorList>
            <person name="Burns J.A."/>
            <person name="Paasch A."/>
            <person name="Narechania A."/>
            <person name="Kim E."/>
        </authorList>
    </citation>
    <scope>NUCLEOTIDE SEQUENCE [LARGE SCALE GENOMIC DNA]</scope>
    <source>
        <strain evidence="2 3">PLY_AMNH</strain>
    </source>
</reference>
<evidence type="ECO:0000259" key="1">
    <source>
        <dbReference type="Pfam" id="PF13369"/>
    </source>
</evidence>
<dbReference type="PANTHER" id="PTHR31350">
    <property type="entry name" value="SI:DKEY-261L7.2"/>
    <property type="match status" value="1"/>
</dbReference>
<dbReference type="EMBL" id="LGRX02011793">
    <property type="protein sequence ID" value="KAK3268505.1"/>
    <property type="molecule type" value="Genomic_DNA"/>
</dbReference>
<dbReference type="Proteomes" id="UP001190700">
    <property type="component" value="Unassembled WGS sequence"/>
</dbReference>
<sequence length="423" mass="46270">MKACNIIAPTPLQSASRHDLPGQVPGRAISSVRCLFSGKSPRIFYVRQKSGRSPQRASAADNICTCAEKDDKTPWADGGGITGSWKDHAAAARSGFLTGVERANDGDVDIAMWAMQVAAEDDAIATHSVVELPVKPYLKRIQSLVTEFVNNHLPQDADDIVIARAVESFLYQTKKYRLAEKQVICESAVYSPYRIYLHNVLPQKCGTPTSLAVILIEIFNQLKAQGAMKSVPEVAYSQLGGVDSLPFAQDPEAPVTNNVVTCTPKAIMADTNQWPWEWMPGTTNGFLTAGEAAIGNDGRFGRNVANTFVPAKGRAFGDVNRALIAAERLSLLLPEEPYEMRDYGVLLYHVGREQDAYQALLKYQSCPRAELQRTAAKLGIQPVGSDANSTLREEEVLEILMEMLQREAVKSAFNAPSAPKEEE</sequence>
<comment type="caution">
    <text evidence="2">The sequence shown here is derived from an EMBL/GenBank/DDBJ whole genome shotgun (WGS) entry which is preliminary data.</text>
</comment>
<keyword evidence="3" id="KW-1185">Reference proteome</keyword>
<evidence type="ECO:0000313" key="2">
    <source>
        <dbReference type="EMBL" id="KAK3268505.1"/>
    </source>
</evidence>
<evidence type="ECO:0000313" key="3">
    <source>
        <dbReference type="Proteomes" id="UP001190700"/>
    </source>
</evidence>
<accession>A0AAE0L1R1</accession>
<protein>
    <recommendedName>
        <fullName evidence="1">Protein SirB1 N-terminal domain-containing protein</fullName>
    </recommendedName>
</protein>
<dbReference type="AlphaFoldDB" id="A0AAE0L1R1"/>